<dbReference type="RefSeq" id="WP_047196375.1">
    <property type="nucleotide sequence ID" value="NZ_CP011371.1"/>
</dbReference>
<accession>A0A0G3BXC8</accession>
<sequence>MSDDTRLDSLDLIENAIWEQLVDAAHHKGHDWRTPVLATATPDGVNARTVVLREIRRGQRELLFYTDSRAAKVQEIATAPHGMLVMWSPQLSWQLRCQVALDVQYSGLDVLSRWAQVKLSPAAQDYLSAVAPGTPVDLATPPQRASREHFAVVTAAVTSLDWLELHPEGHRRARFDVDGARWLQP</sequence>
<keyword evidence="3" id="KW-1185">Reference proteome</keyword>
<proteinExistence type="predicted"/>
<dbReference type="EMBL" id="CP011371">
    <property type="protein sequence ID" value="AKJ31185.1"/>
    <property type="molecule type" value="Genomic_DNA"/>
</dbReference>
<protein>
    <submittedName>
        <fullName evidence="2">Pyridoxamine 5'-phosphate oxidase</fullName>
    </submittedName>
</protein>
<gene>
    <name evidence="2" type="ORF">AAW51_4494</name>
</gene>
<name>A0A0G3BXC8_9BURK</name>
<dbReference type="Proteomes" id="UP000035352">
    <property type="component" value="Chromosome"/>
</dbReference>
<dbReference type="InterPro" id="IPR012349">
    <property type="entry name" value="Split_barrel_FMN-bd"/>
</dbReference>
<feature type="domain" description="Pyridoxamine 5'-phosphate oxidase Alr4036 family FMN-binding" evidence="1">
    <location>
        <begin position="17"/>
        <end position="98"/>
    </location>
</feature>
<dbReference type="KEGG" id="pbh:AAW51_4494"/>
<reference evidence="2 3" key="1">
    <citation type="submission" date="2015-05" db="EMBL/GenBank/DDBJ databases">
        <authorList>
            <person name="Tang B."/>
            <person name="Yu Y."/>
        </authorList>
    </citation>
    <scope>NUCLEOTIDE SEQUENCE [LARGE SCALE GENOMIC DNA]</scope>
    <source>
        <strain evidence="2 3">DSM 7029</strain>
    </source>
</reference>
<dbReference type="AlphaFoldDB" id="A0A0G3BXC8"/>
<dbReference type="STRING" id="413882.AAW51_4494"/>
<dbReference type="Gene3D" id="2.30.110.10">
    <property type="entry name" value="Electron Transport, Fmn-binding Protein, Chain A"/>
    <property type="match status" value="1"/>
</dbReference>
<evidence type="ECO:0000313" key="2">
    <source>
        <dbReference type="EMBL" id="AKJ31185.1"/>
    </source>
</evidence>
<dbReference type="Pfam" id="PF12766">
    <property type="entry name" value="Pyridox_oxase_2"/>
    <property type="match status" value="1"/>
</dbReference>
<dbReference type="SUPFAM" id="SSF50475">
    <property type="entry name" value="FMN-binding split barrel"/>
    <property type="match status" value="1"/>
</dbReference>
<evidence type="ECO:0000313" key="3">
    <source>
        <dbReference type="Proteomes" id="UP000035352"/>
    </source>
</evidence>
<dbReference type="InterPro" id="IPR024624">
    <property type="entry name" value="Pyridox_Oxase_Alr4036_FMN-bd"/>
</dbReference>
<organism evidence="2 3">
    <name type="scientific">Caldimonas brevitalea</name>
    <dbReference type="NCBI Taxonomy" id="413882"/>
    <lineage>
        <taxon>Bacteria</taxon>
        <taxon>Pseudomonadati</taxon>
        <taxon>Pseudomonadota</taxon>
        <taxon>Betaproteobacteria</taxon>
        <taxon>Burkholderiales</taxon>
        <taxon>Sphaerotilaceae</taxon>
        <taxon>Caldimonas</taxon>
    </lineage>
</organism>
<evidence type="ECO:0000259" key="1">
    <source>
        <dbReference type="Pfam" id="PF12766"/>
    </source>
</evidence>
<dbReference type="OrthoDB" id="9152543at2"/>
<dbReference type="GO" id="GO:0010181">
    <property type="term" value="F:FMN binding"/>
    <property type="evidence" value="ECO:0007669"/>
    <property type="project" value="InterPro"/>
</dbReference>